<evidence type="ECO:0000313" key="1">
    <source>
        <dbReference type="EMBL" id="MBX57306.1"/>
    </source>
</evidence>
<dbReference type="EMBL" id="GGEC01076822">
    <property type="protein sequence ID" value="MBX57306.1"/>
    <property type="molecule type" value="Transcribed_RNA"/>
</dbReference>
<accession>A0A2P2PRF1</accession>
<sequence>MDPCCPLLAPPRSDYQVLTYILETH</sequence>
<organism evidence="1">
    <name type="scientific">Rhizophora mucronata</name>
    <name type="common">Asiatic mangrove</name>
    <dbReference type="NCBI Taxonomy" id="61149"/>
    <lineage>
        <taxon>Eukaryota</taxon>
        <taxon>Viridiplantae</taxon>
        <taxon>Streptophyta</taxon>
        <taxon>Embryophyta</taxon>
        <taxon>Tracheophyta</taxon>
        <taxon>Spermatophyta</taxon>
        <taxon>Magnoliopsida</taxon>
        <taxon>eudicotyledons</taxon>
        <taxon>Gunneridae</taxon>
        <taxon>Pentapetalae</taxon>
        <taxon>rosids</taxon>
        <taxon>fabids</taxon>
        <taxon>Malpighiales</taxon>
        <taxon>Rhizophoraceae</taxon>
        <taxon>Rhizophora</taxon>
    </lineage>
</organism>
<protein>
    <submittedName>
        <fullName evidence="1">Uncharacterized protein</fullName>
    </submittedName>
</protein>
<dbReference type="AlphaFoldDB" id="A0A2P2PRF1"/>
<proteinExistence type="predicted"/>
<reference evidence="1" key="1">
    <citation type="submission" date="2018-02" db="EMBL/GenBank/DDBJ databases">
        <title>Rhizophora mucronata_Transcriptome.</title>
        <authorList>
            <person name="Meera S.P."/>
            <person name="Sreeshan A."/>
            <person name="Augustine A."/>
        </authorList>
    </citation>
    <scope>NUCLEOTIDE SEQUENCE</scope>
    <source>
        <tissue evidence="1">Leaf</tissue>
    </source>
</reference>
<name>A0A2P2PRF1_RHIMU</name>